<keyword evidence="5" id="KW-0378">Hydrolase</keyword>
<evidence type="ECO:0000256" key="2">
    <source>
        <dbReference type="ARBA" id="ARBA00009759"/>
    </source>
</evidence>
<dbReference type="EMBL" id="UINC01013849">
    <property type="protein sequence ID" value="SVA59535.1"/>
    <property type="molecule type" value="Genomic_DNA"/>
</dbReference>
<comment type="similarity">
    <text evidence="2">Belongs to the inositol monophosphatase superfamily.</text>
</comment>
<accession>A0A381X457</accession>
<evidence type="ECO:0000256" key="3">
    <source>
        <dbReference type="ARBA" id="ARBA00013106"/>
    </source>
</evidence>
<dbReference type="EC" id="3.1.3.25" evidence="3"/>
<sequence length="250" mass="27711">VEAAIAASHIIMEALEKPRLANHKGKTDLVTETDLHSENIIKSIIRASYPDHDLLAEESEKESSQSDFLWIIDPLDGTTNFVHGYPSFAVSIGLFFQNKPLIAVVLELPNTKLYTAIKDEGAWCEGEPFTCSQTDSIEKSLLLTGFGYEHGELWERNMALFKGFTDKSHGVRRLGAAAVDLCHVASGKVDGFWEFDLKPWDSAAGILIAQEAGCVVSQMDGSDYSIYDNNILVANPKIHREMILEIEKII</sequence>
<dbReference type="PANTHER" id="PTHR20854">
    <property type="entry name" value="INOSITOL MONOPHOSPHATASE"/>
    <property type="match status" value="1"/>
</dbReference>
<dbReference type="InterPro" id="IPR020583">
    <property type="entry name" value="Inositol_monoP_metal-BS"/>
</dbReference>
<dbReference type="CDD" id="cd01639">
    <property type="entry name" value="IMPase"/>
    <property type="match status" value="1"/>
</dbReference>
<organism evidence="7">
    <name type="scientific">marine metagenome</name>
    <dbReference type="NCBI Taxonomy" id="408172"/>
    <lineage>
        <taxon>unclassified sequences</taxon>
        <taxon>metagenomes</taxon>
        <taxon>ecological metagenomes</taxon>
    </lineage>
</organism>
<dbReference type="AlphaFoldDB" id="A0A381X457"/>
<dbReference type="PANTHER" id="PTHR20854:SF17">
    <property type="entry name" value="PHOSPHATASE IMPL1, CHLOROPLASTIC"/>
    <property type="match status" value="1"/>
</dbReference>
<dbReference type="GO" id="GO:0006020">
    <property type="term" value="P:inositol metabolic process"/>
    <property type="evidence" value="ECO:0007669"/>
    <property type="project" value="TreeGrafter"/>
</dbReference>
<proteinExistence type="inferred from homology"/>
<dbReference type="FunFam" id="3.40.190.80:FF:000002">
    <property type="entry name" value="Inositol-1-monophosphatase"/>
    <property type="match status" value="1"/>
</dbReference>
<evidence type="ECO:0000256" key="6">
    <source>
        <dbReference type="ARBA" id="ARBA00022842"/>
    </source>
</evidence>
<gene>
    <name evidence="7" type="ORF">METZ01_LOCUS112389</name>
</gene>
<dbReference type="InterPro" id="IPR000760">
    <property type="entry name" value="Inositol_monophosphatase-like"/>
</dbReference>
<protein>
    <recommendedName>
        <fullName evidence="3">inositol-phosphate phosphatase</fullName>
        <ecNumber evidence="3">3.1.3.25</ecNumber>
    </recommendedName>
</protein>
<dbReference type="SUPFAM" id="SSF56655">
    <property type="entry name" value="Carbohydrate phosphatase"/>
    <property type="match status" value="1"/>
</dbReference>
<dbReference type="GO" id="GO:0046872">
    <property type="term" value="F:metal ion binding"/>
    <property type="evidence" value="ECO:0007669"/>
    <property type="project" value="UniProtKB-KW"/>
</dbReference>
<reference evidence="7" key="1">
    <citation type="submission" date="2018-05" db="EMBL/GenBank/DDBJ databases">
        <authorList>
            <person name="Lanie J.A."/>
            <person name="Ng W.-L."/>
            <person name="Kazmierczak K.M."/>
            <person name="Andrzejewski T.M."/>
            <person name="Davidsen T.M."/>
            <person name="Wayne K.J."/>
            <person name="Tettelin H."/>
            <person name="Glass J.I."/>
            <person name="Rusch D."/>
            <person name="Podicherti R."/>
            <person name="Tsui H.-C.T."/>
            <person name="Winkler M.E."/>
        </authorList>
    </citation>
    <scope>NUCLEOTIDE SEQUENCE</scope>
</reference>
<dbReference type="Gene3D" id="3.40.190.80">
    <property type="match status" value="1"/>
</dbReference>
<evidence type="ECO:0000256" key="4">
    <source>
        <dbReference type="ARBA" id="ARBA00022723"/>
    </source>
</evidence>
<evidence type="ECO:0000313" key="7">
    <source>
        <dbReference type="EMBL" id="SVA59535.1"/>
    </source>
</evidence>
<dbReference type="GO" id="GO:0008934">
    <property type="term" value="F:inositol monophosphate 1-phosphatase activity"/>
    <property type="evidence" value="ECO:0007669"/>
    <property type="project" value="InterPro"/>
</dbReference>
<dbReference type="PROSITE" id="PS00629">
    <property type="entry name" value="IMP_1"/>
    <property type="match status" value="1"/>
</dbReference>
<keyword evidence="4" id="KW-0479">Metal-binding</keyword>
<dbReference type="PRINTS" id="PR00377">
    <property type="entry name" value="IMPHPHTASES"/>
</dbReference>
<evidence type="ECO:0000256" key="1">
    <source>
        <dbReference type="ARBA" id="ARBA00001946"/>
    </source>
</evidence>
<keyword evidence="6" id="KW-0460">Magnesium</keyword>
<dbReference type="GO" id="GO:0007165">
    <property type="term" value="P:signal transduction"/>
    <property type="evidence" value="ECO:0007669"/>
    <property type="project" value="TreeGrafter"/>
</dbReference>
<dbReference type="FunFam" id="3.30.540.10:FF:000003">
    <property type="entry name" value="Inositol-1-monophosphatase"/>
    <property type="match status" value="1"/>
</dbReference>
<dbReference type="InterPro" id="IPR033942">
    <property type="entry name" value="IMPase"/>
</dbReference>
<comment type="cofactor">
    <cofactor evidence="1">
        <name>Mg(2+)</name>
        <dbReference type="ChEBI" id="CHEBI:18420"/>
    </cofactor>
</comment>
<dbReference type="Gene3D" id="3.30.540.10">
    <property type="entry name" value="Fructose-1,6-Bisphosphatase, subunit A, domain 1"/>
    <property type="match status" value="1"/>
</dbReference>
<evidence type="ECO:0000256" key="5">
    <source>
        <dbReference type="ARBA" id="ARBA00022801"/>
    </source>
</evidence>
<feature type="non-terminal residue" evidence="7">
    <location>
        <position position="1"/>
    </location>
</feature>
<dbReference type="Pfam" id="PF00459">
    <property type="entry name" value="Inositol_P"/>
    <property type="match status" value="1"/>
</dbReference>
<name>A0A381X457_9ZZZZ</name>